<proteinExistence type="predicted"/>
<feature type="domain" description="HTH lacI-type" evidence="4">
    <location>
        <begin position="6"/>
        <end position="63"/>
    </location>
</feature>
<sequence length="345" mass="38717">MREKKVSIKDIAKQLGTSTTTVSFVINGKGREKKISDELIEKVEELVAKLNYQPNALAKSFRTGKTKTIGFIVDEISQPFFSGIARFIDEIASEYGYNILFSSTKNNKKRGSEILEVFSGRCVDGFIIALPGGLEEEVQRIIASGIPVVLFDRYLPAIDSDYVLIDNENSVKQAVDHLQANGYKHIAFVTIETDEKQMVDREIGYENAVRTHGLETCVKRINYQNKKQSVDEIKSFLLKNNELDAVIFSCNYLSVDGLDALVAAELKIGEDMAVVSFDDLDMLRYLKPSITAISQPLEEIATKIIETLLYRMSDNSSKDKIFITLDAKLEIRDSSKPVNQNIFNS</sequence>
<evidence type="ECO:0000313" key="6">
    <source>
        <dbReference type="Proteomes" id="UP000594759"/>
    </source>
</evidence>
<evidence type="ECO:0000256" key="3">
    <source>
        <dbReference type="ARBA" id="ARBA00023163"/>
    </source>
</evidence>
<dbReference type="KEGG" id="pex:IZT61_06105"/>
<dbReference type="GO" id="GO:0000976">
    <property type="term" value="F:transcription cis-regulatory region binding"/>
    <property type="evidence" value="ECO:0007669"/>
    <property type="project" value="TreeGrafter"/>
</dbReference>
<dbReference type="GO" id="GO:0003700">
    <property type="term" value="F:DNA-binding transcription factor activity"/>
    <property type="evidence" value="ECO:0007669"/>
    <property type="project" value="TreeGrafter"/>
</dbReference>
<dbReference type="EMBL" id="CP064939">
    <property type="protein sequence ID" value="QPH40837.1"/>
    <property type="molecule type" value="Genomic_DNA"/>
</dbReference>
<dbReference type="Gene3D" id="3.40.50.2300">
    <property type="match status" value="2"/>
</dbReference>
<dbReference type="InterPro" id="IPR046335">
    <property type="entry name" value="LacI/GalR-like_sensor"/>
</dbReference>
<gene>
    <name evidence="5" type="ORF">IZT61_06105</name>
</gene>
<keyword evidence="2 5" id="KW-0238">DNA-binding</keyword>
<evidence type="ECO:0000256" key="1">
    <source>
        <dbReference type="ARBA" id="ARBA00023015"/>
    </source>
</evidence>
<dbReference type="SMART" id="SM00354">
    <property type="entry name" value="HTH_LACI"/>
    <property type="match status" value="1"/>
</dbReference>
<dbReference type="Proteomes" id="UP000594759">
    <property type="component" value="Chromosome"/>
</dbReference>
<dbReference type="Pfam" id="PF13377">
    <property type="entry name" value="Peripla_BP_3"/>
    <property type="match status" value="1"/>
</dbReference>
<dbReference type="SUPFAM" id="SSF53822">
    <property type="entry name" value="Periplasmic binding protein-like I"/>
    <property type="match status" value="1"/>
</dbReference>
<keyword evidence="6" id="KW-1185">Reference proteome</keyword>
<dbReference type="SUPFAM" id="SSF47413">
    <property type="entry name" value="lambda repressor-like DNA-binding domains"/>
    <property type="match status" value="1"/>
</dbReference>
<dbReference type="CDD" id="cd01392">
    <property type="entry name" value="HTH_LacI"/>
    <property type="match status" value="1"/>
</dbReference>
<dbReference type="InterPro" id="IPR028082">
    <property type="entry name" value="Peripla_BP_I"/>
</dbReference>
<keyword evidence="1" id="KW-0805">Transcription regulation</keyword>
<organism evidence="5 6">
    <name type="scientific">Pedobacter endophyticus</name>
    <dbReference type="NCBI Taxonomy" id="2789740"/>
    <lineage>
        <taxon>Bacteria</taxon>
        <taxon>Pseudomonadati</taxon>
        <taxon>Bacteroidota</taxon>
        <taxon>Sphingobacteriia</taxon>
        <taxon>Sphingobacteriales</taxon>
        <taxon>Sphingobacteriaceae</taxon>
        <taxon>Pedobacter</taxon>
    </lineage>
</organism>
<dbReference type="InterPro" id="IPR000843">
    <property type="entry name" value="HTH_LacI"/>
</dbReference>
<dbReference type="PANTHER" id="PTHR30146:SF109">
    <property type="entry name" value="HTH-TYPE TRANSCRIPTIONAL REGULATOR GALS"/>
    <property type="match status" value="1"/>
</dbReference>
<keyword evidence="3" id="KW-0804">Transcription</keyword>
<dbReference type="RefSeq" id="WP_196100291.1">
    <property type="nucleotide sequence ID" value="NZ_CP064939.1"/>
</dbReference>
<dbReference type="PANTHER" id="PTHR30146">
    <property type="entry name" value="LACI-RELATED TRANSCRIPTIONAL REPRESSOR"/>
    <property type="match status" value="1"/>
</dbReference>
<dbReference type="InterPro" id="IPR010982">
    <property type="entry name" value="Lambda_DNA-bd_dom_sf"/>
</dbReference>
<dbReference type="Pfam" id="PF00356">
    <property type="entry name" value="LacI"/>
    <property type="match status" value="1"/>
</dbReference>
<dbReference type="AlphaFoldDB" id="A0A7S9Q0M0"/>
<name>A0A7S9Q0M0_9SPHI</name>
<protein>
    <submittedName>
        <fullName evidence="5">LacI family DNA-binding transcriptional regulator</fullName>
    </submittedName>
</protein>
<dbReference type="PROSITE" id="PS50932">
    <property type="entry name" value="HTH_LACI_2"/>
    <property type="match status" value="1"/>
</dbReference>
<evidence type="ECO:0000259" key="4">
    <source>
        <dbReference type="PROSITE" id="PS50932"/>
    </source>
</evidence>
<evidence type="ECO:0000313" key="5">
    <source>
        <dbReference type="EMBL" id="QPH40837.1"/>
    </source>
</evidence>
<dbReference type="Gene3D" id="1.10.260.40">
    <property type="entry name" value="lambda repressor-like DNA-binding domains"/>
    <property type="match status" value="1"/>
</dbReference>
<reference evidence="5 6" key="1">
    <citation type="submission" date="2020-11" db="EMBL/GenBank/DDBJ databases">
        <title>Pedobacter endophytica, an endophytic bacteria isolated form Carex pumila.</title>
        <authorList>
            <person name="Peng Y."/>
            <person name="Jiang L."/>
            <person name="Lee J."/>
        </authorList>
    </citation>
    <scope>NUCLEOTIDE SEQUENCE [LARGE SCALE GENOMIC DNA]</scope>
    <source>
        <strain evidence="5 6">JBR3-12</strain>
    </source>
</reference>
<accession>A0A7S9Q0M0</accession>
<evidence type="ECO:0000256" key="2">
    <source>
        <dbReference type="ARBA" id="ARBA00023125"/>
    </source>
</evidence>